<organism evidence="1 2">
    <name type="scientific">Quercus lobata</name>
    <name type="common">Valley oak</name>
    <dbReference type="NCBI Taxonomy" id="97700"/>
    <lineage>
        <taxon>Eukaryota</taxon>
        <taxon>Viridiplantae</taxon>
        <taxon>Streptophyta</taxon>
        <taxon>Embryophyta</taxon>
        <taxon>Tracheophyta</taxon>
        <taxon>Spermatophyta</taxon>
        <taxon>Magnoliopsida</taxon>
        <taxon>eudicotyledons</taxon>
        <taxon>Gunneridae</taxon>
        <taxon>Pentapetalae</taxon>
        <taxon>rosids</taxon>
        <taxon>fabids</taxon>
        <taxon>Fagales</taxon>
        <taxon>Fagaceae</taxon>
        <taxon>Quercus</taxon>
    </lineage>
</organism>
<evidence type="ECO:0000313" key="1">
    <source>
        <dbReference type="EnsemblPlants" id="QL05p049600:mrna"/>
    </source>
</evidence>
<dbReference type="EMBL" id="LRBV02000005">
    <property type="status" value="NOT_ANNOTATED_CDS"/>
    <property type="molecule type" value="Genomic_DNA"/>
</dbReference>
<dbReference type="Proteomes" id="UP000594261">
    <property type="component" value="Chromosome 5"/>
</dbReference>
<protein>
    <recommendedName>
        <fullName evidence="3">Peptidase A2 domain-containing protein</fullName>
    </recommendedName>
</protein>
<dbReference type="CDD" id="cd00303">
    <property type="entry name" value="retropepsin_like"/>
    <property type="match status" value="1"/>
</dbReference>
<proteinExistence type="predicted"/>
<dbReference type="Gene3D" id="2.40.70.10">
    <property type="entry name" value="Acid Proteases"/>
    <property type="match status" value="1"/>
</dbReference>
<dbReference type="EnsemblPlants" id="QL05p049600:mrna">
    <property type="protein sequence ID" value="QL05p049600:mrna"/>
    <property type="gene ID" value="QL05p049600"/>
</dbReference>
<sequence>MQEERLVESETEENSKGTINSIIPFEEIKGNEFVKELGDADMMEGLEDIEDEEMENLEPKAEAELEFPPGKIIFEKPSKIMSQHLKPLFIKVHMDGIPINRVLVDNGAAVNILPWGMLKKINKIEADLIQSDVLVSGFVGESTKTRGIVLVELKVGNKIINVAFFVVHTKAAYNALLGRECIHSNWVIPSSLHQSLMFWNDDNSIELVKADNKPFEAFNNTIDAQLYNKNVGILKLTGFGYNGKPTRVEMAGEQPCSAGEEVTDQEIGKEWFDDNIVEPQMPNIVEELVSDE</sequence>
<evidence type="ECO:0000313" key="2">
    <source>
        <dbReference type="Proteomes" id="UP000594261"/>
    </source>
</evidence>
<dbReference type="InterPro" id="IPR021109">
    <property type="entry name" value="Peptidase_aspartic_dom_sf"/>
</dbReference>
<reference evidence="1" key="2">
    <citation type="submission" date="2021-01" db="UniProtKB">
        <authorList>
            <consortium name="EnsemblPlants"/>
        </authorList>
    </citation>
    <scope>IDENTIFICATION</scope>
</reference>
<dbReference type="PANTHER" id="PTHR33240:SF15">
    <property type="entry name" value="GAG-PRO-LIKE PROTEIN"/>
    <property type="match status" value="1"/>
</dbReference>
<dbReference type="AlphaFoldDB" id="A0A7N2LQN0"/>
<name>A0A7N2LQN0_QUELO</name>
<accession>A0A7N2LQN0</accession>
<dbReference type="Gramene" id="QL05p049600:mrna">
    <property type="protein sequence ID" value="QL05p049600:mrna"/>
    <property type="gene ID" value="QL05p049600"/>
</dbReference>
<dbReference type="InParanoid" id="A0A7N2LQN0"/>
<evidence type="ECO:0008006" key="3">
    <source>
        <dbReference type="Google" id="ProtNLM"/>
    </source>
</evidence>
<dbReference type="SUPFAM" id="SSF50630">
    <property type="entry name" value="Acid proteases"/>
    <property type="match status" value="1"/>
</dbReference>
<keyword evidence="2" id="KW-1185">Reference proteome</keyword>
<reference evidence="1 2" key="1">
    <citation type="journal article" date="2016" name="G3 (Bethesda)">
        <title>First Draft Assembly and Annotation of the Genome of a California Endemic Oak Quercus lobata Nee (Fagaceae).</title>
        <authorList>
            <person name="Sork V.L."/>
            <person name="Fitz-Gibbon S.T."/>
            <person name="Puiu D."/>
            <person name="Crepeau M."/>
            <person name="Gugger P.F."/>
            <person name="Sherman R."/>
            <person name="Stevens K."/>
            <person name="Langley C.H."/>
            <person name="Pellegrini M."/>
            <person name="Salzberg S.L."/>
        </authorList>
    </citation>
    <scope>NUCLEOTIDE SEQUENCE [LARGE SCALE GENOMIC DNA]</scope>
    <source>
        <strain evidence="1 2">cv. SW786</strain>
    </source>
</reference>
<dbReference type="PANTHER" id="PTHR33240">
    <property type="entry name" value="OS08G0508500 PROTEIN"/>
    <property type="match status" value="1"/>
</dbReference>